<dbReference type="SUPFAM" id="SSF54211">
    <property type="entry name" value="Ribosomal protein S5 domain 2-like"/>
    <property type="match status" value="2"/>
</dbReference>
<keyword evidence="9" id="KW-0862">Zinc</keyword>
<organism evidence="13">
    <name type="scientific">Dictyoglomus thermophilum</name>
    <dbReference type="NCBI Taxonomy" id="14"/>
    <lineage>
        <taxon>Bacteria</taxon>
        <taxon>Pseudomonadati</taxon>
        <taxon>Dictyoglomota</taxon>
        <taxon>Dictyoglomia</taxon>
        <taxon>Dictyoglomales</taxon>
        <taxon>Dictyoglomaceae</taxon>
        <taxon>Dictyoglomus</taxon>
    </lineage>
</organism>
<accession>A0A7C3RLT1</accession>
<protein>
    <recommendedName>
        <fullName evidence="4 12">UDP-3-O-acyl-N-acetylglucosamine deacetylase</fullName>
        <ecNumber evidence="4 12">3.5.1.108</ecNumber>
    </recommendedName>
</protein>
<comment type="catalytic activity">
    <reaction evidence="11">
        <text>a UDP-3-O-[(3R)-3-hydroxyacyl]-N-acetyl-alpha-D-glucosamine + H2O = a UDP-3-O-[(3R)-3-hydroxyacyl]-alpha-D-glucosamine + acetate</text>
        <dbReference type="Rhea" id="RHEA:67816"/>
        <dbReference type="ChEBI" id="CHEBI:15377"/>
        <dbReference type="ChEBI" id="CHEBI:30089"/>
        <dbReference type="ChEBI" id="CHEBI:137740"/>
        <dbReference type="ChEBI" id="CHEBI:173225"/>
        <dbReference type="EC" id="3.5.1.108"/>
    </reaction>
</comment>
<evidence type="ECO:0000256" key="9">
    <source>
        <dbReference type="ARBA" id="ARBA00022833"/>
    </source>
</evidence>
<sequence>MVRQRTIKESVKVEGKGLHTGCYTKMYLHSAPENTGVLFIKNKVKIPANYKFVVETSRRVVLEKDGEKISTVEHFLSSLYYLGISNLYVEVDGDEVPILDGSAFYWVEILEDLVKDQDDLIDELTIEKPYSFRVKNAEILFFPSSRFQVLCAISFPNSFLRWQTFYLKDLKDYKTEIAPARTFGFYYEVEELVKKGLISGADLNNALLVGEGRYVNEPRFKDEPVRHKILDLIGDISLSGKRLKLKIISIGSGHSLHMKAMSYLLRG</sequence>
<evidence type="ECO:0000256" key="3">
    <source>
        <dbReference type="ARBA" id="ARBA00005002"/>
    </source>
</evidence>
<gene>
    <name evidence="13" type="primary">lpxC</name>
    <name evidence="13" type="ORF">ENW00_09125</name>
</gene>
<dbReference type="NCBIfam" id="TIGR00325">
    <property type="entry name" value="lpxC"/>
    <property type="match status" value="1"/>
</dbReference>
<evidence type="ECO:0000256" key="10">
    <source>
        <dbReference type="ARBA" id="ARBA00023098"/>
    </source>
</evidence>
<evidence type="ECO:0000256" key="4">
    <source>
        <dbReference type="ARBA" id="ARBA00012745"/>
    </source>
</evidence>
<reference evidence="13" key="1">
    <citation type="journal article" date="2020" name="mSystems">
        <title>Genome- and Community-Level Interaction Insights into Carbon Utilization and Element Cycling Functions of Hydrothermarchaeota in Hydrothermal Sediment.</title>
        <authorList>
            <person name="Zhou Z."/>
            <person name="Liu Y."/>
            <person name="Xu W."/>
            <person name="Pan J."/>
            <person name="Luo Z.H."/>
            <person name="Li M."/>
        </authorList>
    </citation>
    <scope>NUCLEOTIDE SEQUENCE [LARGE SCALE GENOMIC DNA]</scope>
    <source>
        <strain evidence="13">SpSt-81</strain>
    </source>
</reference>
<name>A0A7C3RLT1_DICTH</name>
<dbReference type="AlphaFoldDB" id="A0A7C3RLT1"/>
<comment type="pathway">
    <text evidence="3">Glycolipid biosynthesis; lipid IV(A) biosynthesis; lipid IV(A) from (3R)-3-hydroxytetradecanoyl-[acyl-carrier-protein] and UDP-N-acetyl-alpha-D-glucosamine: step 2/6.</text>
</comment>
<comment type="function">
    <text evidence="2">Catalyzes the hydrolysis of UDP-3-O-myristoyl-N-acetylglucosamine to form UDP-3-O-myristoylglucosamine and acetate, the committed step in lipid A biosynthesis.</text>
</comment>
<dbReference type="Pfam" id="PF03331">
    <property type="entry name" value="LpxC"/>
    <property type="match status" value="1"/>
</dbReference>
<dbReference type="GO" id="GO:0103117">
    <property type="term" value="F:UDP-3-O-acyl-N-acetylglucosamine deacetylase activity"/>
    <property type="evidence" value="ECO:0007669"/>
    <property type="project" value="UniProtKB-UniRule"/>
</dbReference>
<dbReference type="Gene3D" id="3.30.1700.10">
    <property type="entry name" value="lpxc deacetylase, domain 2"/>
    <property type="match status" value="1"/>
</dbReference>
<dbReference type="PANTHER" id="PTHR33694:SF1">
    <property type="entry name" value="UDP-3-O-ACYL-N-ACETYLGLUCOSAMINE DEACETYLASE 1, MITOCHONDRIAL-RELATED"/>
    <property type="match status" value="1"/>
</dbReference>
<keyword evidence="8 13" id="KW-0378">Hydrolase</keyword>
<evidence type="ECO:0000256" key="5">
    <source>
        <dbReference type="ARBA" id="ARBA00022516"/>
    </source>
</evidence>
<dbReference type="EC" id="3.5.1.108" evidence="4 12"/>
<dbReference type="GO" id="GO:0016020">
    <property type="term" value="C:membrane"/>
    <property type="evidence" value="ECO:0007669"/>
    <property type="project" value="GOC"/>
</dbReference>
<dbReference type="GO" id="GO:0046872">
    <property type="term" value="F:metal ion binding"/>
    <property type="evidence" value="ECO:0007669"/>
    <property type="project" value="UniProtKB-KW"/>
</dbReference>
<dbReference type="UniPathway" id="UPA00359">
    <property type="reaction ID" value="UER00478"/>
</dbReference>
<evidence type="ECO:0000256" key="2">
    <source>
        <dbReference type="ARBA" id="ARBA00002923"/>
    </source>
</evidence>
<dbReference type="EMBL" id="DTIN01000040">
    <property type="protein sequence ID" value="HFX14283.1"/>
    <property type="molecule type" value="Genomic_DNA"/>
</dbReference>
<keyword evidence="5" id="KW-0444">Lipid biosynthesis</keyword>
<dbReference type="Gene3D" id="3.30.230.20">
    <property type="entry name" value="lpxc deacetylase, domain 1"/>
    <property type="match status" value="1"/>
</dbReference>
<evidence type="ECO:0000256" key="12">
    <source>
        <dbReference type="NCBIfam" id="TIGR00325"/>
    </source>
</evidence>
<dbReference type="InterPro" id="IPR011334">
    <property type="entry name" value="UDP-acyl_GlcNac_deAcase_C"/>
</dbReference>
<keyword evidence="10" id="KW-0443">Lipid metabolism</keyword>
<proteinExistence type="predicted"/>
<evidence type="ECO:0000256" key="7">
    <source>
        <dbReference type="ARBA" id="ARBA00022723"/>
    </source>
</evidence>
<dbReference type="PANTHER" id="PTHR33694">
    <property type="entry name" value="UDP-3-O-ACYL-N-ACETYLGLUCOSAMINE DEACETYLASE 1, MITOCHONDRIAL-RELATED"/>
    <property type="match status" value="1"/>
</dbReference>
<dbReference type="InterPro" id="IPR020568">
    <property type="entry name" value="Ribosomal_Su5_D2-typ_SF"/>
</dbReference>
<evidence type="ECO:0000313" key="13">
    <source>
        <dbReference type="EMBL" id="HFX14283.1"/>
    </source>
</evidence>
<comment type="caution">
    <text evidence="13">The sequence shown here is derived from an EMBL/GenBank/DDBJ whole genome shotgun (WGS) entry which is preliminary data.</text>
</comment>
<evidence type="ECO:0000256" key="6">
    <source>
        <dbReference type="ARBA" id="ARBA00022556"/>
    </source>
</evidence>
<dbReference type="InterPro" id="IPR004463">
    <property type="entry name" value="UDP-acyl_GlcNac_deAcase"/>
</dbReference>
<keyword evidence="7" id="KW-0479">Metal-binding</keyword>
<dbReference type="InterPro" id="IPR015870">
    <property type="entry name" value="UDP-acyl_N-AcGlcN_deAcase_N"/>
</dbReference>
<dbReference type="GO" id="GO:0009245">
    <property type="term" value="P:lipid A biosynthetic process"/>
    <property type="evidence" value="ECO:0007669"/>
    <property type="project" value="UniProtKB-UniRule"/>
</dbReference>
<evidence type="ECO:0000256" key="8">
    <source>
        <dbReference type="ARBA" id="ARBA00022801"/>
    </source>
</evidence>
<evidence type="ECO:0000256" key="11">
    <source>
        <dbReference type="ARBA" id="ARBA00024535"/>
    </source>
</evidence>
<comment type="cofactor">
    <cofactor evidence="1">
        <name>Zn(2+)</name>
        <dbReference type="ChEBI" id="CHEBI:29105"/>
    </cofactor>
</comment>
<keyword evidence="6" id="KW-0441">Lipid A biosynthesis</keyword>
<evidence type="ECO:0000256" key="1">
    <source>
        <dbReference type="ARBA" id="ARBA00001947"/>
    </source>
</evidence>